<protein>
    <submittedName>
        <fullName evidence="2">Uncharacterized protein</fullName>
    </submittedName>
</protein>
<feature type="region of interest" description="Disordered" evidence="1">
    <location>
        <begin position="555"/>
        <end position="703"/>
    </location>
</feature>
<comment type="caution">
    <text evidence="2">The sequence shown here is derived from an EMBL/GenBank/DDBJ whole genome shotgun (WGS) entry which is preliminary data.</text>
</comment>
<feature type="region of interest" description="Disordered" evidence="1">
    <location>
        <begin position="404"/>
        <end position="438"/>
    </location>
</feature>
<feature type="compositionally biased region" description="Low complexity" evidence="1">
    <location>
        <begin position="672"/>
        <end position="683"/>
    </location>
</feature>
<feature type="compositionally biased region" description="Basic residues" evidence="1">
    <location>
        <begin position="690"/>
        <end position="703"/>
    </location>
</feature>
<accession>A0A5A8CL32</accession>
<evidence type="ECO:0000313" key="3">
    <source>
        <dbReference type="Proteomes" id="UP000323011"/>
    </source>
</evidence>
<name>A0A5A8CL32_CAFRO</name>
<proteinExistence type="predicted"/>
<feature type="compositionally biased region" description="Acidic residues" evidence="1">
    <location>
        <begin position="595"/>
        <end position="614"/>
    </location>
</feature>
<dbReference type="AlphaFoldDB" id="A0A5A8CL32"/>
<feature type="compositionally biased region" description="Acidic residues" evidence="1">
    <location>
        <begin position="622"/>
        <end position="643"/>
    </location>
</feature>
<keyword evidence="3" id="KW-1185">Reference proteome</keyword>
<reference evidence="2 3" key="1">
    <citation type="submission" date="2019-07" db="EMBL/GenBank/DDBJ databases">
        <title>Genomes of Cafeteria roenbergensis.</title>
        <authorList>
            <person name="Fischer M.G."/>
            <person name="Hackl T."/>
            <person name="Roman M."/>
        </authorList>
    </citation>
    <scope>NUCLEOTIDE SEQUENCE [LARGE SCALE GENOMIC DNA]</scope>
    <source>
        <strain evidence="2 3">BVI</strain>
    </source>
</reference>
<sequence>MLRLLRDPAPAPGVPRMRPPELRSLAGLWAALAGNQTGTSQPVVAAGLEALASSRRADFARAWEEARGSAAAIRRRARLVLTQLSHAHPQLLQRAALDGVHRAWETQARLTAPAMARFADAAAAAASATASLPAIAAQAASAKPAERDALGRALHAALTSGSADLARLATGGRLAAEPRDATASGAAAASVSQRLVVGAQPSAQPLHPPEAWQPARPQPGAAAPRLVTLQPVEPALVCSPPNSILAQLWALHRAVDATGAELQRVAIVHRLVQLAASDLGGAVGGRASPTRARRAGEPHAGGSDRLGSGAQEGTAPLARRRWAPSSLRRMVSVALCSLELATDAEALCAAHTAAMLLLRRGARATQSLRRALEQALAVPGALSTGECAWGAELEASLAARPAAAADSDSGDETDLVIGHSSASSSSSRGGGSGAAASSRTGRQGAAVAAAVSRLQAACSEAFGLVCAAGIRAHTCAVYGLSAQRCLEFKPRAPLAADKARAAVRSDREPPLLVPPAADWLELSRDPGQPVPLEGVQRLHRLLRLAVQAEQDGSAFAARRPVHGRRAAGGARSSRSAGRSQPKKAVDKAASSNELSEIEEEDDPDLSSEDDEGGADADRDSSSDDDDDDDNADDDDDDDDDACDREDGGGADGATGSGERDTAAHASRRGRKAAASSPSALPPAAGEPCRRASKRPRRSTAARA</sequence>
<gene>
    <name evidence="2" type="ORF">FNF29_03412</name>
</gene>
<feature type="region of interest" description="Disordered" evidence="1">
    <location>
        <begin position="200"/>
        <end position="219"/>
    </location>
</feature>
<organism evidence="2 3">
    <name type="scientific">Cafeteria roenbergensis</name>
    <name type="common">Marine flagellate</name>
    <dbReference type="NCBI Taxonomy" id="33653"/>
    <lineage>
        <taxon>Eukaryota</taxon>
        <taxon>Sar</taxon>
        <taxon>Stramenopiles</taxon>
        <taxon>Bigyra</taxon>
        <taxon>Opalozoa</taxon>
        <taxon>Bicosoecida</taxon>
        <taxon>Cafeteriaceae</taxon>
        <taxon>Cafeteria</taxon>
    </lineage>
</organism>
<feature type="region of interest" description="Disordered" evidence="1">
    <location>
        <begin position="282"/>
        <end position="318"/>
    </location>
</feature>
<dbReference type="EMBL" id="VLTN01000017">
    <property type="protein sequence ID" value="KAA0153224.1"/>
    <property type="molecule type" value="Genomic_DNA"/>
</dbReference>
<feature type="compositionally biased region" description="Low complexity" evidence="1">
    <location>
        <begin position="567"/>
        <end position="579"/>
    </location>
</feature>
<evidence type="ECO:0000256" key="1">
    <source>
        <dbReference type="SAM" id="MobiDB-lite"/>
    </source>
</evidence>
<evidence type="ECO:0000313" key="2">
    <source>
        <dbReference type="EMBL" id="KAA0153224.1"/>
    </source>
</evidence>
<dbReference type="Proteomes" id="UP000323011">
    <property type="component" value="Unassembled WGS sequence"/>
</dbReference>